<protein>
    <submittedName>
        <fullName evidence="2">Uncharacterized protein</fullName>
    </submittedName>
</protein>
<evidence type="ECO:0000256" key="1">
    <source>
        <dbReference type="SAM" id="MobiDB-lite"/>
    </source>
</evidence>
<reference evidence="2" key="2">
    <citation type="submission" date="2013-04" db="UniProtKB">
        <authorList>
            <consortium name="EnsemblPlants"/>
        </authorList>
    </citation>
    <scope>IDENTIFICATION</scope>
</reference>
<evidence type="ECO:0000313" key="2">
    <source>
        <dbReference type="EnsemblPlants" id="OB06G34410.1"/>
    </source>
</evidence>
<dbReference type="Gramene" id="OB06G34410.1">
    <property type="protein sequence ID" value="OB06G34410.1"/>
    <property type="gene ID" value="OB06G34410"/>
</dbReference>
<keyword evidence="3" id="KW-1185">Reference proteome</keyword>
<reference evidence="2" key="1">
    <citation type="journal article" date="2013" name="Nat. Commun.">
        <title>Whole-genome sequencing of Oryza brachyantha reveals mechanisms underlying Oryza genome evolution.</title>
        <authorList>
            <person name="Chen J."/>
            <person name="Huang Q."/>
            <person name="Gao D."/>
            <person name="Wang J."/>
            <person name="Lang Y."/>
            <person name="Liu T."/>
            <person name="Li B."/>
            <person name="Bai Z."/>
            <person name="Luis Goicoechea J."/>
            <person name="Liang C."/>
            <person name="Chen C."/>
            <person name="Zhang W."/>
            <person name="Sun S."/>
            <person name="Liao Y."/>
            <person name="Zhang X."/>
            <person name="Yang L."/>
            <person name="Song C."/>
            <person name="Wang M."/>
            <person name="Shi J."/>
            <person name="Liu G."/>
            <person name="Liu J."/>
            <person name="Zhou H."/>
            <person name="Zhou W."/>
            <person name="Yu Q."/>
            <person name="An N."/>
            <person name="Chen Y."/>
            <person name="Cai Q."/>
            <person name="Wang B."/>
            <person name="Liu B."/>
            <person name="Min J."/>
            <person name="Huang Y."/>
            <person name="Wu H."/>
            <person name="Li Z."/>
            <person name="Zhang Y."/>
            <person name="Yin Y."/>
            <person name="Song W."/>
            <person name="Jiang J."/>
            <person name="Jackson S.A."/>
            <person name="Wing R.A."/>
            <person name="Wang J."/>
            <person name="Chen M."/>
        </authorList>
    </citation>
    <scope>NUCLEOTIDE SEQUENCE [LARGE SCALE GENOMIC DNA]</scope>
    <source>
        <strain evidence="2">cv. IRGC 101232</strain>
    </source>
</reference>
<dbReference type="HOGENOM" id="CLU_2982282_0_0_1"/>
<sequence length="58" mass="6819">MEKKKALLVSDTTIDHQIGRSKMNRDGIRREKNRRTSKGDKSVALGYSWVIYDQIYFN</sequence>
<proteinExistence type="predicted"/>
<evidence type="ECO:0000313" key="3">
    <source>
        <dbReference type="Proteomes" id="UP000006038"/>
    </source>
</evidence>
<feature type="compositionally biased region" description="Basic and acidic residues" evidence="1">
    <location>
        <begin position="19"/>
        <end position="30"/>
    </location>
</feature>
<feature type="region of interest" description="Disordered" evidence="1">
    <location>
        <begin position="19"/>
        <end position="39"/>
    </location>
</feature>
<organism evidence="2">
    <name type="scientific">Oryza brachyantha</name>
    <name type="common">malo sina</name>
    <dbReference type="NCBI Taxonomy" id="4533"/>
    <lineage>
        <taxon>Eukaryota</taxon>
        <taxon>Viridiplantae</taxon>
        <taxon>Streptophyta</taxon>
        <taxon>Embryophyta</taxon>
        <taxon>Tracheophyta</taxon>
        <taxon>Spermatophyta</taxon>
        <taxon>Magnoliopsida</taxon>
        <taxon>Liliopsida</taxon>
        <taxon>Poales</taxon>
        <taxon>Poaceae</taxon>
        <taxon>BOP clade</taxon>
        <taxon>Oryzoideae</taxon>
        <taxon>Oryzeae</taxon>
        <taxon>Oryzinae</taxon>
        <taxon>Oryza</taxon>
    </lineage>
</organism>
<name>J3MHE7_ORYBR</name>
<dbReference type="EnsemblPlants" id="OB06G34410.1">
    <property type="protein sequence ID" value="OB06G34410.1"/>
    <property type="gene ID" value="OB06G34410"/>
</dbReference>
<accession>J3MHE7</accession>
<dbReference type="AlphaFoldDB" id="J3MHE7"/>
<dbReference type="Proteomes" id="UP000006038">
    <property type="component" value="Chromosome 6"/>
</dbReference>